<keyword evidence="8" id="KW-0333">Golgi apparatus</keyword>
<evidence type="ECO:0000256" key="1">
    <source>
        <dbReference type="ARBA" id="ARBA00002978"/>
    </source>
</evidence>
<comment type="similarity">
    <text evidence="3">Belongs to the TVP38/TMEM64 family.</text>
</comment>
<accession>A0AAN6ZSW5</accession>
<reference evidence="13" key="1">
    <citation type="journal article" date="2023" name="Mol. Phylogenet. Evol.">
        <title>Genome-scale phylogeny and comparative genomics of the fungal order Sordariales.</title>
        <authorList>
            <person name="Hensen N."/>
            <person name="Bonometti L."/>
            <person name="Westerberg I."/>
            <person name="Brannstrom I.O."/>
            <person name="Guillou S."/>
            <person name="Cros-Aarteil S."/>
            <person name="Calhoun S."/>
            <person name="Haridas S."/>
            <person name="Kuo A."/>
            <person name="Mondo S."/>
            <person name="Pangilinan J."/>
            <person name="Riley R."/>
            <person name="LaButti K."/>
            <person name="Andreopoulos B."/>
            <person name="Lipzen A."/>
            <person name="Chen C."/>
            <person name="Yan M."/>
            <person name="Daum C."/>
            <person name="Ng V."/>
            <person name="Clum A."/>
            <person name="Steindorff A."/>
            <person name="Ohm R.A."/>
            <person name="Martin F."/>
            <person name="Silar P."/>
            <person name="Natvig D.O."/>
            <person name="Lalanne C."/>
            <person name="Gautier V."/>
            <person name="Ament-Velasquez S.L."/>
            <person name="Kruys A."/>
            <person name="Hutchinson M.I."/>
            <person name="Powell A.J."/>
            <person name="Barry K."/>
            <person name="Miller A.N."/>
            <person name="Grigoriev I.V."/>
            <person name="Debuchy R."/>
            <person name="Gladieux P."/>
            <person name="Hiltunen Thoren M."/>
            <person name="Johannesson H."/>
        </authorList>
    </citation>
    <scope>NUCLEOTIDE SEQUENCE</scope>
    <source>
        <strain evidence="13">CBS 538.74</strain>
    </source>
</reference>
<feature type="transmembrane region" description="Helical" evidence="11">
    <location>
        <begin position="192"/>
        <end position="216"/>
    </location>
</feature>
<reference evidence="13" key="2">
    <citation type="submission" date="2023-05" db="EMBL/GenBank/DDBJ databases">
        <authorList>
            <consortium name="Lawrence Berkeley National Laboratory"/>
            <person name="Steindorff A."/>
            <person name="Hensen N."/>
            <person name="Bonometti L."/>
            <person name="Westerberg I."/>
            <person name="Brannstrom I.O."/>
            <person name="Guillou S."/>
            <person name="Cros-Aarteil S."/>
            <person name="Calhoun S."/>
            <person name="Haridas S."/>
            <person name="Kuo A."/>
            <person name="Mondo S."/>
            <person name="Pangilinan J."/>
            <person name="Riley R."/>
            <person name="Labutti K."/>
            <person name="Andreopoulos B."/>
            <person name="Lipzen A."/>
            <person name="Chen C."/>
            <person name="Yanf M."/>
            <person name="Daum C."/>
            <person name="Ng V."/>
            <person name="Clum A."/>
            <person name="Ohm R."/>
            <person name="Martin F."/>
            <person name="Silar P."/>
            <person name="Natvig D."/>
            <person name="Lalanne C."/>
            <person name="Gautier V."/>
            <person name="Ament-Velasquez S.L."/>
            <person name="Kruys A."/>
            <person name="Hutchinson M.I."/>
            <person name="Powell A.J."/>
            <person name="Barry K."/>
            <person name="Miller A.N."/>
            <person name="Grigoriev I.V."/>
            <person name="Debuchy R."/>
            <person name="Gladieux P."/>
            <person name="Thoren M.H."/>
            <person name="Johannesson H."/>
        </authorList>
    </citation>
    <scope>NUCLEOTIDE SEQUENCE</scope>
    <source>
        <strain evidence="13">CBS 538.74</strain>
    </source>
</reference>
<evidence type="ECO:0000256" key="4">
    <source>
        <dbReference type="ARBA" id="ARBA00013533"/>
    </source>
</evidence>
<comment type="function">
    <text evidence="1">Golgi membrane protein involved in vesicular trafficking and spindle migration.</text>
</comment>
<keyword evidence="9 11" id="KW-0472">Membrane</keyword>
<feature type="domain" description="VTT" evidence="12">
    <location>
        <begin position="100"/>
        <end position="214"/>
    </location>
</feature>
<keyword evidence="14" id="KW-1185">Reference proteome</keyword>
<feature type="transmembrane region" description="Helical" evidence="11">
    <location>
        <begin position="228"/>
        <end position="245"/>
    </location>
</feature>
<evidence type="ECO:0000256" key="6">
    <source>
        <dbReference type="ARBA" id="ARBA00022692"/>
    </source>
</evidence>
<feature type="region of interest" description="Disordered" evidence="10">
    <location>
        <begin position="275"/>
        <end position="294"/>
    </location>
</feature>
<evidence type="ECO:0000259" key="12">
    <source>
        <dbReference type="Pfam" id="PF09335"/>
    </source>
</evidence>
<dbReference type="EMBL" id="MU857130">
    <property type="protein sequence ID" value="KAK4149722.1"/>
    <property type="molecule type" value="Genomic_DNA"/>
</dbReference>
<dbReference type="GO" id="GO:0000139">
    <property type="term" value="C:Golgi membrane"/>
    <property type="evidence" value="ECO:0007669"/>
    <property type="project" value="UniProtKB-SubCell"/>
</dbReference>
<dbReference type="Proteomes" id="UP001302745">
    <property type="component" value="Unassembled WGS sequence"/>
</dbReference>
<evidence type="ECO:0000256" key="7">
    <source>
        <dbReference type="ARBA" id="ARBA00022989"/>
    </source>
</evidence>
<evidence type="ECO:0000256" key="10">
    <source>
        <dbReference type="SAM" id="MobiDB-lite"/>
    </source>
</evidence>
<proteinExistence type="inferred from homology"/>
<evidence type="ECO:0000313" key="14">
    <source>
        <dbReference type="Proteomes" id="UP001302745"/>
    </source>
</evidence>
<dbReference type="InterPro" id="IPR051076">
    <property type="entry name" value="Golgi_membrane_TVP38/TMEM64"/>
</dbReference>
<evidence type="ECO:0000256" key="11">
    <source>
        <dbReference type="SAM" id="Phobius"/>
    </source>
</evidence>
<keyword evidence="6 11" id="KW-0812">Transmembrane</keyword>
<feature type="transmembrane region" description="Helical" evidence="11">
    <location>
        <begin position="165"/>
        <end position="185"/>
    </location>
</feature>
<feature type="transmembrane region" description="Helical" evidence="11">
    <location>
        <begin position="79"/>
        <end position="98"/>
    </location>
</feature>
<organism evidence="13 14">
    <name type="scientific">Chaetomidium leptoderma</name>
    <dbReference type="NCBI Taxonomy" id="669021"/>
    <lineage>
        <taxon>Eukaryota</taxon>
        <taxon>Fungi</taxon>
        <taxon>Dikarya</taxon>
        <taxon>Ascomycota</taxon>
        <taxon>Pezizomycotina</taxon>
        <taxon>Sordariomycetes</taxon>
        <taxon>Sordariomycetidae</taxon>
        <taxon>Sordariales</taxon>
        <taxon>Chaetomiaceae</taxon>
        <taxon>Chaetomidium</taxon>
    </lineage>
</organism>
<evidence type="ECO:0000256" key="8">
    <source>
        <dbReference type="ARBA" id="ARBA00023034"/>
    </source>
</evidence>
<feature type="transmembrane region" description="Helical" evidence="11">
    <location>
        <begin position="40"/>
        <end position="59"/>
    </location>
</feature>
<dbReference type="Pfam" id="PF09335">
    <property type="entry name" value="VTT_dom"/>
    <property type="match status" value="1"/>
</dbReference>
<dbReference type="AlphaFoldDB" id="A0AAN6ZSW5"/>
<keyword evidence="7 11" id="KW-1133">Transmembrane helix</keyword>
<dbReference type="PANTHER" id="PTHR47549">
    <property type="entry name" value="GOLGI APPARATUS MEMBRANE PROTEIN TVP38-RELATED"/>
    <property type="match status" value="1"/>
</dbReference>
<comment type="subcellular location">
    <subcellularLocation>
        <location evidence="2">Golgi apparatus membrane</location>
        <topology evidence="2">Multi-pass membrane protein</topology>
    </subcellularLocation>
</comment>
<gene>
    <name evidence="13" type="ORF">C8A00DRAFT_46708</name>
</gene>
<evidence type="ECO:0000256" key="9">
    <source>
        <dbReference type="ARBA" id="ARBA00023136"/>
    </source>
</evidence>
<dbReference type="PANTHER" id="PTHR47549:SF2">
    <property type="entry name" value="GOLGI APPARATUS MEMBRANE PROTEIN TVP38"/>
    <property type="match status" value="1"/>
</dbReference>
<protein>
    <recommendedName>
        <fullName evidence="4">Golgi apparatus membrane protein TVP38</fullName>
    </recommendedName>
    <alternativeName>
        <fullName evidence="5">Golgi apparatus membrane protein tvp38</fullName>
    </alternativeName>
</protein>
<evidence type="ECO:0000256" key="3">
    <source>
        <dbReference type="ARBA" id="ARBA00008640"/>
    </source>
</evidence>
<evidence type="ECO:0000256" key="5">
    <source>
        <dbReference type="ARBA" id="ARBA00020673"/>
    </source>
</evidence>
<feature type="transmembrane region" description="Helical" evidence="11">
    <location>
        <begin position="105"/>
        <end position="126"/>
    </location>
</feature>
<name>A0AAN6ZSW5_9PEZI</name>
<evidence type="ECO:0000313" key="13">
    <source>
        <dbReference type="EMBL" id="KAK4149722.1"/>
    </source>
</evidence>
<dbReference type="InterPro" id="IPR032816">
    <property type="entry name" value="VTT_dom"/>
</dbReference>
<comment type="caution">
    <text evidence="13">The sequence shown here is derived from an EMBL/GenBank/DDBJ whole genome shotgun (WGS) entry which is preliminary data.</text>
</comment>
<sequence>MKGAGKPIEIVSRRESQRLRELDTDYQPVNWKRLFLAPKYLVCWILAIVALVLTVIITVRHDQVVAYLRPWSEKVRDLPAGWLIPIAILIAISFPPLFGHEIIALLCGVVYGLWIGFGIVAAGTFLGELGTWFAFRYLFRRKAEKLERTNLNYGALARLTRDGGFWIVLVIRFSAIPSHFSTAVFSTCGVRFWPFAIATLLTLPKQIFLVYLGVLLLQDSPDHSAKTIVFAIAFAVTIVMAVYIWRRMNNIKKVLLEEQAERRKARVHNVSVDGEVEGRPWPTETQQQPRGERDYEVVAQEEVDIGMVGSRSDTLPAAHLGPQYRADFEYQGRRDQDHVGREPVREQVWV</sequence>
<evidence type="ECO:0000256" key="2">
    <source>
        <dbReference type="ARBA" id="ARBA00004653"/>
    </source>
</evidence>